<keyword evidence="10 11" id="KW-0998">Cell outer membrane</keyword>
<evidence type="ECO:0000313" key="17">
    <source>
        <dbReference type="Proteomes" id="UP000316624"/>
    </source>
</evidence>
<dbReference type="Proteomes" id="UP000316624">
    <property type="component" value="Unassembled WGS sequence"/>
</dbReference>
<keyword evidence="16" id="KW-0675">Receptor</keyword>
<dbReference type="PROSITE" id="PS52016">
    <property type="entry name" value="TONB_DEPENDENT_REC_3"/>
    <property type="match status" value="1"/>
</dbReference>
<evidence type="ECO:0000259" key="14">
    <source>
        <dbReference type="Pfam" id="PF00593"/>
    </source>
</evidence>
<name>A0A562K3R3_SPHWJ</name>
<evidence type="ECO:0000256" key="4">
    <source>
        <dbReference type="ARBA" id="ARBA00022496"/>
    </source>
</evidence>
<feature type="domain" description="TonB-dependent receptor plug" evidence="15">
    <location>
        <begin position="67"/>
        <end position="176"/>
    </location>
</feature>
<evidence type="ECO:0000256" key="8">
    <source>
        <dbReference type="ARBA" id="ARBA00023077"/>
    </source>
</evidence>
<reference evidence="16 17" key="1">
    <citation type="journal article" date="2015" name="Stand. Genomic Sci.">
        <title>Genomic Encyclopedia of Bacterial and Archaeal Type Strains, Phase III: the genomes of soil and plant-associated and newly described type strains.</title>
        <authorList>
            <person name="Whitman W.B."/>
            <person name="Woyke T."/>
            <person name="Klenk H.P."/>
            <person name="Zhou Y."/>
            <person name="Lilburn T.G."/>
            <person name="Beck B.J."/>
            <person name="De Vos P."/>
            <person name="Vandamme P."/>
            <person name="Eisen J.A."/>
            <person name="Garrity G."/>
            <person name="Hugenholtz P."/>
            <person name="Kyrpides N.C."/>
        </authorList>
    </citation>
    <scope>NUCLEOTIDE SEQUENCE [LARGE SCALE GENOMIC DNA]</scope>
    <source>
        <strain evidence="16 17">CGMCC 1.7748</strain>
    </source>
</reference>
<accession>A0A562K3R3</accession>
<keyword evidence="5 11" id="KW-0812">Transmembrane</keyword>
<comment type="caution">
    <text evidence="16">The sequence shown here is derived from an EMBL/GenBank/DDBJ whole genome shotgun (WGS) entry which is preliminary data.</text>
</comment>
<keyword evidence="3 11" id="KW-1134">Transmembrane beta strand</keyword>
<comment type="subcellular location">
    <subcellularLocation>
        <location evidence="1 11">Cell outer membrane</location>
        <topology evidence="1 11">Multi-pass membrane protein</topology>
    </subcellularLocation>
</comment>
<proteinExistence type="inferred from homology"/>
<keyword evidence="17" id="KW-1185">Reference proteome</keyword>
<evidence type="ECO:0000256" key="1">
    <source>
        <dbReference type="ARBA" id="ARBA00004571"/>
    </source>
</evidence>
<evidence type="ECO:0000256" key="2">
    <source>
        <dbReference type="ARBA" id="ARBA00022448"/>
    </source>
</evidence>
<dbReference type="Pfam" id="PF07715">
    <property type="entry name" value="Plug"/>
    <property type="match status" value="1"/>
</dbReference>
<evidence type="ECO:0000256" key="7">
    <source>
        <dbReference type="ARBA" id="ARBA00023065"/>
    </source>
</evidence>
<sequence length="803" mass="86386">MPSIIARTVTARIAGEPGRRKSVLALLAASTLASIAAPVMAQQDSTDTSAEDRAEILVTARRRAENIQNVPIAISIVGGKALEQTGARGLDQIKQLVPSLQILGSNPRNTNINIRGLGTSVGTSNDGLENGVGVYIDDVYYGRPGQAMFDLFDIDRVEVLRGPQGTLFGKNTTAGAISITTRGPSFDTEGNAEASLGDDQYRRIRASIAGPLVDGVLAYRVSGSYTKRDGQFYNSRLNEDTNDLNRASGRGQLLFTPSSNFKLLIGGDYSWQKENCCATVFAGVAPARIDGTPIPNNYYDRATRAGYISPPVDPFALRTDTDVNSHFRMSQGGASGKADLDLGSATLTSVTAFRYWHWDPVNDGDSIGLPILSIAQTSNRQKQFSQELRIASNGTRTIDYVAGLYYFHQRIVGSNITQYGSAAPNWVLGSNSVANVAAIDGFTTFNDSASTTDSYAGFGQVNWHISPALSLTAGLRYTHEKKSGDFAQTVSGGADLSTLPLDIAAAALASRNSLGRPLSYDARETDNSLSGLATLSYQVSNDVLAYATYSRGSKSGGLNLAALPTVEATGALQVSPVLNPEKVTNYEAGIKSQFLDRKVTLNLAAFWTESKDYQTTVLTNTFTYISNVGKVRARGVEFDLRAQPAEGLTFYGSGIYNDAKILSYPNSPCPIEYRSLQAVCDLSGKRLPGTSKWSLSAGADVSIPVVLGLGETAAYAGVDYSYRSSFFNSNNDSIYSIIRAYSIVNARLGIRADNRVWDLSVWARNLFDEHYYENFQPGSFNSAVLQGRPGDPRTVGVTLRSTF</sequence>
<dbReference type="PANTHER" id="PTHR32552:SF81">
    <property type="entry name" value="TONB-DEPENDENT OUTER MEMBRANE RECEPTOR"/>
    <property type="match status" value="1"/>
</dbReference>
<evidence type="ECO:0000256" key="11">
    <source>
        <dbReference type="PROSITE-ProRule" id="PRU01360"/>
    </source>
</evidence>
<protein>
    <submittedName>
        <fullName evidence="16">Iron complex outermembrane receptor protein</fullName>
    </submittedName>
</protein>
<feature type="chain" id="PRO_5021755409" evidence="13">
    <location>
        <begin position="42"/>
        <end position="803"/>
    </location>
</feature>
<evidence type="ECO:0000313" key="16">
    <source>
        <dbReference type="EMBL" id="TWH90069.1"/>
    </source>
</evidence>
<feature type="signal peptide" evidence="13">
    <location>
        <begin position="1"/>
        <end position="41"/>
    </location>
</feature>
<evidence type="ECO:0000256" key="9">
    <source>
        <dbReference type="ARBA" id="ARBA00023136"/>
    </source>
</evidence>
<dbReference type="PANTHER" id="PTHR32552">
    <property type="entry name" value="FERRICHROME IRON RECEPTOR-RELATED"/>
    <property type="match status" value="1"/>
</dbReference>
<keyword evidence="7" id="KW-0406">Ion transport</keyword>
<comment type="similarity">
    <text evidence="11 12">Belongs to the TonB-dependent receptor family.</text>
</comment>
<evidence type="ECO:0000256" key="12">
    <source>
        <dbReference type="RuleBase" id="RU003357"/>
    </source>
</evidence>
<keyword evidence="8 12" id="KW-0798">TonB box</keyword>
<evidence type="ECO:0000256" key="5">
    <source>
        <dbReference type="ARBA" id="ARBA00022692"/>
    </source>
</evidence>
<dbReference type="InterPro" id="IPR036942">
    <property type="entry name" value="Beta-barrel_TonB_sf"/>
</dbReference>
<dbReference type="InterPro" id="IPR039426">
    <property type="entry name" value="TonB-dep_rcpt-like"/>
</dbReference>
<dbReference type="EMBL" id="VLKK01000027">
    <property type="protein sequence ID" value="TWH90069.1"/>
    <property type="molecule type" value="Genomic_DNA"/>
</dbReference>
<evidence type="ECO:0000256" key="3">
    <source>
        <dbReference type="ARBA" id="ARBA00022452"/>
    </source>
</evidence>
<dbReference type="Gene3D" id="2.40.170.20">
    <property type="entry name" value="TonB-dependent receptor, beta-barrel domain"/>
    <property type="match status" value="1"/>
</dbReference>
<evidence type="ECO:0000256" key="6">
    <source>
        <dbReference type="ARBA" id="ARBA00023004"/>
    </source>
</evidence>
<dbReference type="GO" id="GO:0009279">
    <property type="term" value="C:cell outer membrane"/>
    <property type="evidence" value="ECO:0007669"/>
    <property type="project" value="UniProtKB-SubCell"/>
</dbReference>
<gene>
    <name evidence="16" type="ORF">IQ35_03715</name>
</gene>
<dbReference type="SUPFAM" id="SSF56935">
    <property type="entry name" value="Porins"/>
    <property type="match status" value="1"/>
</dbReference>
<evidence type="ECO:0000259" key="15">
    <source>
        <dbReference type="Pfam" id="PF07715"/>
    </source>
</evidence>
<evidence type="ECO:0000256" key="10">
    <source>
        <dbReference type="ARBA" id="ARBA00023237"/>
    </source>
</evidence>
<keyword evidence="6" id="KW-0408">Iron</keyword>
<dbReference type="AlphaFoldDB" id="A0A562K3R3"/>
<evidence type="ECO:0000256" key="13">
    <source>
        <dbReference type="SAM" id="SignalP"/>
    </source>
</evidence>
<keyword evidence="13" id="KW-0732">Signal</keyword>
<dbReference type="CDD" id="cd01347">
    <property type="entry name" value="ligand_gated_channel"/>
    <property type="match status" value="1"/>
</dbReference>
<dbReference type="InterPro" id="IPR000531">
    <property type="entry name" value="Beta-barrel_TonB"/>
</dbReference>
<keyword evidence="2 11" id="KW-0813">Transport</keyword>
<dbReference type="InterPro" id="IPR012910">
    <property type="entry name" value="Plug_dom"/>
</dbReference>
<keyword evidence="4" id="KW-0410">Iron transport</keyword>
<dbReference type="Pfam" id="PF00593">
    <property type="entry name" value="TonB_dep_Rec_b-barrel"/>
    <property type="match status" value="1"/>
</dbReference>
<keyword evidence="9 11" id="KW-0472">Membrane</keyword>
<dbReference type="GO" id="GO:0006826">
    <property type="term" value="P:iron ion transport"/>
    <property type="evidence" value="ECO:0007669"/>
    <property type="project" value="UniProtKB-KW"/>
</dbReference>
<organism evidence="16 17">
    <name type="scientific">Sphingobium wenxiniae (strain DSM 21828 / CGMCC 1.7748 / JZ-1)</name>
    <dbReference type="NCBI Taxonomy" id="595605"/>
    <lineage>
        <taxon>Bacteria</taxon>
        <taxon>Pseudomonadati</taxon>
        <taxon>Pseudomonadota</taxon>
        <taxon>Alphaproteobacteria</taxon>
        <taxon>Sphingomonadales</taxon>
        <taxon>Sphingomonadaceae</taxon>
        <taxon>Sphingobium</taxon>
    </lineage>
</organism>
<dbReference type="RefSeq" id="WP_145075702.1">
    <property type="nucleotide sequence ID" value="NZ_JACIIY010000033.1"/>
</dbReference>
<feature type="domain" description="TonB-dependent receptor-like beta-barrel" evidence="14">
    <location>
        <begin position="297"/>
        <end position="766"/>
    </location>
</feature>